<dbReference type="CDD" id="cd05403">
    <property type="entry name" value="NT_KNTase_like"/>
    <property type="match status" value="1"/>
</dbReference>
<proteinExistence type="predicted"/>
<protein>
    <submittedName>
        <fullName evidence="3">Nucleotidyltransferase domain-containing protein</fullName>
    </submittedName>
</protein>
<dbReference type="AlphaFoldDB" id="A0A4R4YF68"/>
<dbReference type="SUPFAM" id="SSF81301">
    <property type="entry name" value="Nucleotidyltransferase"/>
    <property type="match status" value="1"/>
</dbReference>
<keyword evidence="3" id="KW-0808">Transferase</keyword>
<dbReference type="InterPro" id="IPR043519">
    <property type="entry name" value="NT_sf"/>
</dbReference>
<comment type="caution">
    <text evidence="3">The sequence shown here is derived from an EMBL/GenBank/DDBJ whole genome shotgun (WGS) entry which is preliminary data.</text>
</comment>
<organism evidence="3 4">
    <name type="scientific">Saccharopolyspora elongata</name>
    <dbReference type="NCBI Taxonomy" id="2530387"/>
    <lineage>
        <taxon>Bacteria</taxon>
        <taxon>Bacillati</taxon>
        <taxon>Actinomycetota</taxon>
        <taxon>Actinomycetes</taxon>
        <taxon>Pseudonocardiales</taxon>
        <taxon>Pseudonocardiaceae</taxon>
        <taxon>Saccharopolyspora</taxon>
    </lineage>
</organism>
<dbReference type="EMBL" id="SMKW01000046">
    <property type="protein sequence ID" value="TDD42574.1"/>
    <property type="molecule type" value="Genomic_DNA"/>
</dbReference>
<dbReference type="InterPro" id="IPR002934">
    <property type="entry name" value="Polymerase_NTP_transf_dom"/>
</dbReference>
<keyword evidence="4" id="KW-1185">Reference proteome</keyword>
<evidence type="ECO:0000313" key="4">
    <source>
        <dbReference type="Proteomes" id="UP000294947"/>
    </source>
</evidence>
<feature type="domain" description="Polymerase nucleotidyl transferase" evidence="2">
    <location>
        <begin position="40"/>
        <end position="74"/>
    </location>
</feature>
<gene>
    <name evidence="3" type="ORF">E1288_29185</name>
</gene>
<evidence type="ECO:0000313" key="3">
    <source>
        <dbReference type="EMBL" id="TDD42574.1"/>
    </source>
</evidence>
<dbReference type="Pfam" id="PF01909">
    <property type="entry name" value="NTP_transf_2"/>
    <property type="match status" value="1"/>
</dbReference>
<reference evidence="3 4" key="1">
    <citation type="submission" date="2019-03" db="EMBL/GenBank/DDBJ databases">
        <title>Draft genome sequences of novel Actinobacteria.</title>
        <authorList>
            <person name="Sahin N."/>
            <person name="Ay H."/>
            <person name="Saygin H."/>
        </authorList>
    </citation>
    <scope>NUCLEOTIDE SEQUENCE [LARGE SCALE GENOMIC DNA]</scope>
    <source>
        <strain evidence="3 4">7K502</strain>
    </source>
</reference>
<evidence type="ECO:0000256" key="1">
    <source>
        <dbReference type="SAM" id="MobiDB-lite"/>
    </source>
</evidence>
<dbReference type="Proteomes" id="UP000294947">
    <property type="component" value="Unassembled WGS sequence"/>
</dbReference>
<name>A0A4R4YF68_9PSEU</name>
<sequence>MGAASDLMGGAMDDGSADRSAQVEEVTAELRAWADGRIDVQAVALVGSYAREPGAATAESDVDIVVVTSKVSDYLESTDGFPATLELPPLRAKQWGVVHERRLRHRETGLAVELNFTTPEWAATTPEVDSGTKKVVLDGIRVLRDPHGLLARLIDACR</sequence>
<feature type="region of interest" description="Disordered" evidence="1">
    <location>
        <begin position="1"/>
        <end position="20"/>
    </location>
</feature>
<dbReference type="OrthoDB" id="4212332at2"/>
<accession>A0A4R4YF68</accession>
<evidence type="ECO:0000259" key="2">
    <source>
        <dbReference type="Pfam" id="PF01909"/>
    </source>
</evidence>
<dbReference type="Gene3D" id="3.30.460.10">
    <property type="entry name" value="Beta Polymerase, domain 2"/>
    <property type="match status" value="1"/>
</dbReference>
<dbReference type="GO" id="GO:0016779">
    <property type="term" value="F:nucleotidyltransferase activity"/>
    <property type="evidence" value="ECO:0007669"/>
    <property type="project" value="InterPro"/>
</dbReference>